<accession>A9WB47</accession>
<evidence type="ECO:0000313" key="2">
    <source>
        <dbReference type="Proteomes" id="UP000002008"/>
    </source>
</evidence>
<dbReference type="EnsemblBacteria" id="ABY36840">
    <property type="protein sequence ID" value="ABY36840"/>
    <property type="gene ID" value="Caur_3657"/>
</dbReference>
<dbReference type="AlphaFoldDB" id="A9WB47"/>
<evidence type="ECO:0000313" key="1">
    <source>
        <dbReference type="EMBL" id="ABY36840.1"/>
    </source>
</evidence>
<reference evidence="2" key="1">
    <citation type="journal article" date="2011" name="BMC Genomics">
        <title>Complete genome sequence of the filamentous anoxygenic phototrophic bacterium Chloroflexus aurantiacus.</title>
        <authorList>
            <person name="Tang K.H."/>
            <person name="Barry K."/>
            <person name="Chertkov O."/>
            <person name="Dalin E."/>
            <person name="Han C.S."/>
            <person name="Hauser L.J."/>
            <person name="Honchak B.M."/>
            <person name="Karbach L.E."/>
            <person name="Land M.L."/>
            <person name="Lapidus A."/>
            <person name="Larimer F.W."/>
            <person name="Mikhailova N."/>
            <person name="Pitluck S."/>
            <person name="Pierson B.K."/>
            <person name="Blankenship R.E."/>
        </authorList>
    </citation>
    <scope>NUCLEOTIDE SEQUENCE [LARGE SCALE GENOMIC DNA]</scope>
    <source>
        <strain evidence="2">ATCC 29366 / DSM 635 / J-10-fl</strain>
    </source>
</reference>
<keyword evidence="2" id="KW-1185">Reference proteome</keyword>
<name>A9WB47_CHLAA</name>
<dbReference type="HOGENOM" id="CLU_2435495_0_0_0"/>
<dbReference type="PATRIC" id="fig|324602.8.peg.4111"/>
<sequence length="90" mass="9497">MLPGVPGGAGAVIRGTKVANVLSDADLLRQMGRAVPSGRAVTSLSQAALATIRTYSIQPYGEVDRPWHRRVPPSITWWRSGSGGNQGSRA</sequence>
<protein>
    <submittedName>
        <fullName evidence="1">Uncharacterized protein</fullName>
    </submittedName>
</protein>
<dbReference type="InParanoid" id="A9WB47"/>
<dbReference type="STRING" id="324602.Caur_3657"/>
<dbReference type="EMBL" id="CP000909">
    <property type="protein sequence ID" value="ABY36840.1"/>
    <property type="molecule type" value="Genomic_DNA"/>
</dbReference>
<gene>
    <name evidence="1" type="ordered locus">Caur_3657</name>
</gene>
<dbReference type="Proteomes" id="UP000002008">
    <property type="component" value="Chromosome"/>
</dbReference>
<organism evidence="1 2">
    <name type="scientific">Chloroflexus aurantiacus (strain ATCC 29366 / DSM 635 / J-10-fl)</name>
    <dbReference type="NCBI Taxonomy" id="324602"/>
    <lineage>
        <taxon>Bacteria</taxon>
        <taxon>Bacillati</taxon>
        <taxon>Chloroflexota</taxon>
        <taxon>Chloroflexia</taxon>
        <taxon>Chloroflexales</taxon>
        <taxon>Chloroflexineae</taxon>
        <taxon>Chloroflexaceae</taxon>
        <taxon>Chloroflexus</taxon>
    </lineage>
</organism>
<proteinExistence type="predicted"/>
<dbReference type="KEGG" id="cau:Caur_3657"/>